<accession>A0A3A4ZDL8</accession>
<organism evidence="3 4">
    <name type="scientific">candidate division WWE3 bacterium</name>
    <dbReference type="NCBI Taxonomy" id="2053526"/>
    <lineage>
        <taxon>Bacteria</taxon>
        <taxon>Katanobacteria</taxon>
    </lineage>
</organism>
<evidence type="ECO:0000313" key="3">
    <source>
        <dbReference type="EMBL" id="RJR27309.1"/>
    </source>
</evidence>
<gene>
    <name evidence="3" type="ORF">C4561_02670</name>
</gene>
<evidence type="ECO:0000313" key="4">
    <source>
        <dbReference type="Proteomes" id="UP000265540"/>
    </source>
</evidence>
<dbReference type="InterPro" id="IPR027381">
    <property type="entry name" value="LytR/CpsA/Psr_C"/>
</dbReference>
<dbReference type="Gene3D" id="3.30.70.2390">
    <property type="match status" value="1"/>
</dbReference>
<feature type="compositionally biased region" description="Basic residues" evidence="1">
    <location>
        <begin position="1"/>
        <end position="17"/>
    </location>
</feature>
<dbReference type="Proteomes" id="UP000265540">
    <property type="component" value="Unassembled WGS sequence"/>
</dbReference>
<dbReference type="Pfam" id="PF13399">
    <property type="entry name" value="LytR_C"/>
    <property type="match status" value="1"/>
</dbReference>
<evidence type="ECO:0000259" key="2">
    <source>
        <dbReference type="Pfam" id="PF13399"/>
    </source>
</evidence>
<reference evidence="3 4" key="1">
    <citation type="journal article" date="2017" name="ISME J.">
        <title>Energy and carbon metabolisms in a deep terrestrial subsurface fluid microbial community.</title>
        <authorList>
            <person name="Momper L."/>
            <person name="Jungbluth S.P."/>
            <person name="Lee M.D."/>
            <person name="Amend J.P."/>
        </authorList>
    </citation>
    <scope>NUCLEOTIDE SEQUENCE [LARGE SCALE GENOMIC DNA]</scope>
    <source>
        <strain evidence="3">SURF_46</strain>
    </source>
</reference>
<name>A0A3A4ZDL8_UNCKA</name>
<dbReference type="AlphaFoldDB" id="A0A3A4ZDL8"/>
<feature type="domain" description="LytR/CpsA/Psr regulator C-terminal" evidence="2">
    <location>
        <begin position="262"/>
        <end position="351"/>
    </location>
</feature>
<evidence type="ECO:0000256" key="1">
    <source>
        <dbReference type="SAM" id="MobiDB-lite"/>
    </source>
</evidence>
<sequence>MKRRPALRPKPKRRIKSKISGSSRKTRKVVRISVLFLVSLCVLTTLAAYKYLDRKFASASSSHSSEYSIKDLSSPAIMFVVLQNIDSDPLVIKSMSFLFLDTDANRTISYNLPVQAQIDAPGRFGIEEISKLFSLAALDSEDSLEAGVTYAEKAVFRIFAYRSDKFIVIDSKLEEYFNRLFENGDSLAFLSGEFLSSMGELMYTDLSMPDFMRLVSYIGAVPKDYRIERNLSSDPSAHIDEIDKAIQEINIDSIIADEGESIAVLNGSNIPGQAGFVSRAIKNMGGRVVAVNNTDVGYEKSLIVADNPTSETTMRLSRVLGIDTVINKSDGGSQIGEGELYRADIVVILGFDSGDNL</sequence>
<comment type="caution">
    <text evidence="3">The sequence shown here is derived from an EMBL/GenBank/DDBJ whole genome shotgun (WGS) entry which is preliminary data.</text>
</comment>
<dbReference type="EMBL" id="QZJF01000013">
    <property type="protein sequence ID" value="RJR27309.1"/>
    <property type="molecule type" value="Genomic_DNA"/>
</dbReference>
<proteinExistence type="predicted"/>
<protein>
    <submittedName>
        <fullName evidence="3">LytR family transcriptional regulator</fullName>
    </submittedName>
</protein>
<feature type="region of interest" description="Disordered" evidence="1">
    <location>
        <begin position="1"/>
        <end position="22"/>
    </location>
</feature>